<dbReference type="Proteomes" id="UP000798662">
    <property type="component" value="Chromosome 2"/>
</dbReference>
<organism evidence="1 2">
    <name type="scientific">Pyropia yezoensis</name>
    <name type="common">Susabi-nori</name>
    <name type="synonym">Porphyra yezoensis</name>
    <dbReference type="NCBI Taxonomy" id="2788"/>
    <lineage>
        <taxon>Eukaryota</taxon>
        <taxon>Rhodophyta</taxon>
        <taxon>Bangiophyceae</taxon>
        <taxon>Bangiales</taxon>
        <taxon>Bangiaceae</taxon>
        <taxon>Pyropia</taxon>
    </lineage>
</organism>
<protein>
    <submittedName>
        <fullName evidence="1">Uncharacterized protein</fullName>
    </submittedName>
</protein>
<name>A0ACC3C6C2_PYRYE</name>
<gene>
    <name evidence="1" type="ORF">I4F81_008223</name>
</gene>
<accession>A0ACC3C6C2</accession>
<reference evidence="1" key="1">
    <citation type="submission" date="2019-11" db="EMBL/GenBank/DDBJ databases">
        <title>Nori genome reveals adaptations in red seaweeds to the harsh intertidal environment.</title>
        <authorList>
            <person name="Wang D."/>
            <person name="Mao Y."/>
        </authorList>
    </citation>
    <scope>NUCLEOTIDE SEQUENCE</scope>
    <source>
        <tissue evidence="1">Gametophyte</tissue>
    </source>
</reference>
<sequence length="1228" mass="129814">MGGVGKTVVCQLVAERAALSDRYEHGVFWVKLGQAAGDVEAMYGMLAVATVVAQEKVTAPDVDVAAKKLREKLLSKACLVVVDDCWDQRLVRLFVNAVNDAACSRCTMLFSTRDARIADIVEDRSCRVQVRLMDDELGRAVLRSHAMRDGQLFREPATEADKAGLALMLTVAAGLPLALGVLGAIVRKTENWAATAADLQGALDDQPDSMDKKHKSLSACFTVGYDQLAAGDPRPDLRKDRFRALCVLSKQEFVPPSTLSALWDLDPASAEAEAREMGHMAMATVREEAGRLHLGLHDLLIDWIKDKLVTGSEREIYHKKLVDGYERRLGLCRSDFGASSTVQCRPWWNLEAAGDRYIKNTLCRHLHAGGPASQRELEALLWDWRWIEWRLRDGGSPGFAYRTDCHIAGGASIQRLRKIVVGAVAVSFSMGVSAVRQVAFELSERLRVAAGTAEDCASRQLRLAAKRSLCYPSIELLRAGSLDEPREVSILAGHEMAVNCTCTLRDTRGRTILVSGSSDNTLRVWDVTRDEELAVLEGHTDYVMCVCVVDVPGAAGGGETVQRVVSGSDDETLRVWDVEEGKQLAVLEGHADDVICVCVVDVPGAAGGGGTVQRVVSGSGDKTLRVWDVKEGKQLAVLEGHADDVTCVCVVDVPGAAGGGGTVQRVVSGSHDKTLRVWDVEEGKQLAVLEGHTGWVMCVCVVDVPGAAGGGGTVQRVVSGSVDGTLRVWDVEEGKQLAVLEGHMGMVRCVCVVDMPGAAGEGGTVQRVVSGSDDKTLRVWDVEEGKQLAVLVGRTNLVTCVSVVDVPGAAGGSGTVQRVVSGSFDKTLRVWDVTRDEELAVLEGHTDDVTCVFVVNVPGAAGGGGTVQRVVSASHDKTLRVWDVEEGKQLAVLEGHTGWVMCVCVVDVPGAAGGGGTVQRVVSGSGDKTLRVWDVEEGKQLAVLEGHTGWVMCVCVVDVPGAAGGGGTVQRVVSGSVDGTLRVWDVEEGKQLAVLEGHMGMVRCVCVVDVPGAAGEGGTVQRVVSGSDDETLRVWDVEEGKQLAVLEGHTGWVMCVCVVDVPGAAGGGGTVQRVVSGSVDGTLRVWDVEEGKQLAVLEGHADDVTCVCVVDVPGAAGGGGTVQRVVSGSGDNTLRVWEISAAGGASLSSSMNLSGQPVMICRARCVTRSAVLVTTVLGALYLADCVEGLFFSLACPAPVAVAHPLGMGRLVLGAKTGAMHWARGAFEF</sequence>
<dbReference type="EMBL" id="CM020619">
    <property type="protein sequence ID" value="KAK1865697.1"/>
    <property type="molecule type" value="Genomic_DNA"/>
</dbReference>
<evidence type="ECO:0000313" key="2">
    <source>
        <dbReference type="Proteomes" id="UP000798662"/>
    </source>
</evidence>
<proteinExistence type="predicted"/>
<evidence type="ECO:0000313" key="1">
    <source>
        <dbReference type="EMBL" id="KAK1865697.1"/>
    </source>
</evidence>
<comment type="caution">
    <text evidence="1">The sequence shown here is derived from an EMBL/GenBank/DDBJ whole genome shotgun (WGS) entry which is preliminary data.</text>
</comment>
<keyword evidence="2" id="KW-1185">Reference proteome</keyword>